<evidence type="ECO:0000256" key="1">
    <source>
        <dbReference type="SAM" id="SignalP"/>
    </source>
</evidence>
<evidence type="ECO:0000313" key="2">
    <source>
        <dbReference type="EMBL" id="QNS05830.1"/>
    </source>
</evidence>
<dbReference type="AlphaFoldDB" id="A0A7H1BAS5"/>
<sequence>MGAAMMPIVGAVALTAFGAGQAQAASSFYKCDKPSMSAAKKKVTSYCYKISSVGGKKASKHRAKALCDQDRGSGPFIHSVQVTVHGPWVALGKKSSVTCPLRSTLIMGYSEKK</sequence>
<feature type="signal peptide" evidence="1">
    <location>
        <begin position="1"/>
        <end position="24"/>
    </location>
</feature>
<evidence type="ECO:0000313" key="3">
    <source>
        <dbReference type="Proteomes" id="UP000516428"/>
    </source>
</evidence>
<dbReference type="EMBL" id="CP061281">
    <property type="protein sequence ID" value="QNS05830.1"/>
    <property type="molecule type" value="Genomic_DNA"/>
</dbReference>
<proteinExistence type="predicted"/>
<gene>
    <name evidence="2" type="ORF">IAG42_21070</name>
</gene>
<dbReference type="RefSeq" id="WP_188338520.1">
    <property type="nucleotide sequence ID" value="NZ_CP061281.1"/>
</dbReference>
<dbReference type="Proteomes" id="UP000516428">
    <property type="component" value="Chromosome"/>
</dbReference>
<accession>A0A7H1BAS5</accession>
<dbReference type="KEGG" id="sxn:IAG42_21070"/>
<name>A0A7H1BAS5_9ACTN</name>
<protein>
    <submittedName>
        <fullName evidence="2">Uncharacterized protein</fullName>
    </submittedName>
</protein>
<feature type="chain" id="PRO_5029013963" evidence="1">
    <location>
        <begin position="25"/>
        <end position="113"/>
    </location>
</feature>
<keyword evidence="3" id="KW-1185">Reference proteome</keyword>
<organism evidence="2 3">
    <name type="scientific">Streptomyces xanthii</name>
    <dbReference type="NCBI Taxonomy" id="2768069"/>
    <lineage>
        <taxon>Bacteria</taxon>
        <taxon>Bacillati</taxon>
        <taxon>Actinomycetota</taxon>
        <taxon>Actinomycetes</taxon>
        <taxon>Kitasatosporales</taxon>
        <taxon>Streptomycetaceae</taxon>
        <taxon>Streptomyces</taxon>
    </lineage>
</organism>
<keyword evidence="1" id="KW-0732">Signal</keyword>
<reference evidence="2 3" key="1">
    <citation type="submission" date="2020-09" db="EMBL/GenBank/DDBJ databases">
        <title>A novel species.</title>
        <authorList>
            <person name="Gao J."/>
        </authorList>
    </citation>
    <scope>NUCLEOTIDE SEQUENCE [LARGE SCALE GENOMIC DNA]</scope>
    <source>
        <strain evidence="2 3">CRXT-Y-14</strain>
    </source>
</reference>